<accession>A0A0L6UWV3</accession>
<reference evidence="2 3" key="1">
    <citation type="submission" date="2015-08" db="EMBL/GenBank/DDBJ databases">
        <title>Next Generation Sequencing and Analysis of the Genome of Puccinia sorghi L Schw, the Causal Agent of Maize Common Rust.</title>
        <authorList>
            <person name="Rochi L."/>
            <person name="Burguener G."/>
            <person name="Darino M."/>
            <person name="Turjanski A."/>
            <person name="Kreff E."/>
            <person name="Dieguez M.J."/>
            <person name="Sacco F."/>
        </authorList>
    </citation>
    <scope>NUCLEOTIDE SEQUENCE [LARGE SCALE GENOMIC DNA]</scope>
    <source>
        <strain evidence="2 3">RO10H11247</strain>
    </source>
</reference>
<protein>
    <submittedName>
        <fullName evidence="2">Uncharacterized protein</fullName>
    </submittedName>
</protein>
<dbReference type="AlphaFoldDB" id="A0A0L6UWV3"/>
<feature type="region of interest" description="Disordered" evidence="1">
    <location>
        <begin position="1"/>
        <end position="23"/>
    </location>
</feature>
<gene>
    <name evidence="2" type="ORF">VP01_3371g1</name>
</gene>
<keyword evidence="3" id="KW-1185">Reference proteome</keyword>
<evidence type="ECO:0000313" key="2">
    <source>
        <dbReference type="EMBL" id="KNZ53008.1"/>
    </source>
</evidence>
<evidence type="ECO:0000256" key="1">
    <source>
        <dbReference type="SAM" id="MobiDB-lite"/>
    </source>
</evidence>
<dbReference type="EMBL" id="LAVV01008359">
    <property type="protein sequence ID" value="KNZ53008.1"/>
    <property type="molecule type" value="Genomic_DNA"/>
</dbReference>
<name>A0A0L6UWV3_9BASI</name>
<proteinExistence type="predicted"/>
<evidence type="ECO:0000313" key="3">
    <source>
        <dbReference type="Proteomes" id="UP000037035"/>
    </source>
</evidence>
<dbReference type="VEuPathDB" id="FungiDB:VP01_3371g1"/>
<sequence>MIHTFIQPTFNTHPTKPRGTNPSEMALSRQVHEGLRCDCANFHQVLNDSQSMRVSEQYFRNKLRDKVKEKTMNWERVSKERGVICHRRISTISSQLMGKNLTSKRALRWGSSATIVVVRRIIRKNSNPPPLHPWPMKQADSPLHFGGPKRIGHIFDHDIGWCNPDNVYLGGILTHSSTVSSFDARGGARHMHLSQIHWHFFLTFFQILSLRPGLDQKMNSGQEVAKYCLYHVSLSETETLRGVSQEGYLNSYNTDITLRQHTGNNAGTCYLVVQHNSMGLAILLVISPRSLVWHPTSLNSLPSKESQENNDKYQKGITWLKGYQTFIHLCRHEIRNCIVRSNVI</sequence>
<organism evidence="2 3">
    <name type="scientific">Puccinia sorghi</name>
    <dbReference type="NCBI Taxonomy" id="27349"/>
    <lineage>
        <taxon>Eukaryota</taxon>
        <taxon>Fungi</taxon>
        <taxon>Dikarya</taxon>
        <taxon>Basidiomycota</taxon>
        <taxon>Pucciniomycotina</taxon>
        <taxon>Pucciniomycetes</taxon>
        <taxon>Pucciniales</taxon>
        <taxon>Pucciniaceae</taxon>
        <taxon>Puccinia</taxon>
    </lineage>
</organism>
<dbReference type="Proteomes" id="UP000037035">
    <property type="component" value="Unassembled WGS sequence"/>
</dbReference>
<comment type="caution">
    <text evidence="2">The sequence shown here is derived from an EMBL/GenBank/DDBJ whole genome shotgun (WGS) entry which is preliminary data.</text>
</comment>